<feature type="non-terminal residue" evidence="1">
    <location>
        <position position="432"/>
    </location>
</feature>
<proteinExistence type="predicted"/>
<gene>
    <name evidence="1" type="ORF">CCMP2556_LOCUS41636</name>
</gene>
<evidence type="ECO:0000313" key="1">
    <source>
        <dbReference type="EMBL" id="CAK9085826.1"/>
    </source>
</evidence>
<protein>
    <submittedName>
        <fullName evidence="1">Uncharacterized protein</fullName>
    </submittedName>
</protein>
<comment type="caution">
    <text evidence="1">The sequence shown here is derived from an EMBL/GenBank/DDBJ whole genome shotgun (WGS) entry which is preliminary data.</text>
</comment>
<keyword evidence="2" id="KW-1185">Reference proteome</keyword>
<accession>A0ABP0QFM0</accession>
<name>A0ABP0QFM0_9DINO</name>
<organism evidence="1 2">
    <name type="scientific">Durusdinium trenchii</name>
    <dbReference type="NCBI Taxonomy" id="1381693"/>
    <lineage>
        <taxon>Eukaryota</taxon>
        <taxon>Sar</taxon>
        <taxon>Alveolata</taxon>
        <taxon>Dinophyceae</taxon>
        <taxon>Suessiales</taxon>
        <taxon>Symbiodiniaceae</taxon>
        <taxon>Durusdinium</taxon>
    </lineage>
</organism>
<evidence type="ECO:0000313" key="2">
    <source>
        <dbReference type="Proteomes" id="UP001642484"/>
    </source>
</evidence>
<sequence>MKGRDMAGKLLKKKSNSGNLALQLYLKVHALVTAQKNEEEDYLPYVREMIALSKSYEKPSNAAVAISKQLNKPAAKPKAKAKAKDCRGHRQRWSSQCGGKDWIWEAFRQDSGFLRSGLRAGWVPQGASRNHDLSLEVMALVLVMVCSCVNESMSGRTVPCTGNVTALQLATSRERDLFRWLKLPLTIYNTELPLLQDAAKSSIEKHVALQPVAIVLPSDMLRALQEAGPEALRSTRGTKHVMEECLGSQHDFKALWRASGCEDMALSDFIPVIIHEVTDETREAMCQILAWDFKQMEAGKFDLLNHLGNFHSLGSAREGLGGSDIPARGAFMYWKGDMEAHAYSHYLTKTRRYFKCLQCCDFCLGTSDRRCPELSWADVTLRALWRSTLTLTDDSDPSPWVRVPRFQKDRRLLDLLHLVHLGTMRDVIASSI</sequence>
<dbReference type="Proteomes" id="UP001642484">
    <property type="component" value="Unassembled WGS sequence"/>
</dbReference>
<reference evidence="1 2" key="1">
    <citation type="submission" date="2024-02" db="EMBL/GenBank/DDBJ databases">
        <authorList>
            <person name="Chen Y."/>
            <person name="Shah S."/>
            <person name="Dougan E. K."/>
            <person name="Thang M."/>
            <person name="Chan C."/>
        </authorList>
    </citation>
    <scope>NUCLEOTIDE SEQUENCE [LARGE SCALE GENOMIC DNA]</scope>
</reference>
<dbReference type="EMBL" id="CAXAMN010024358">
    <property type="protein sequence ID" value="CAK9085826.1"/>
    <property type="molecule type" value="Genomic_DNA"/>
</dbReference>